<keyword evidence="3" id="KW-0233">DNA recombination</keyword>
<feature type="region of interest" description="Disordered" evidence="4">
    <location>
        <begin position="388"/>
        <end position="411"/>
    </location>
</feature>
<evidence type="ECO:0000313" key="6">
    <source>
        <dbReference type="EMBL" id="QGU03144.1"/>
    </source>
</evidence>
<dbReference type="KEGG" id="ckw:CKALI_11500"/>
<dbReference type="PANTHER" id="PTHR30349">
    <property type="entry name" value="PHAGE INTEGRASE-RELATED"/>
    <property type="match status" value="1"/>
</dbReference>
<feature type="compositionally biased region" description="Basic and acidic residues" evidence="4">
    <location>
        <begin position="388"/>
        <end position="399"/>
    </location>
</feature>
<dbReference type="EMBL" id="CP046452">
    <property type="protein sequence ID" value="QGU03144.1"/>
    <property type="molecule type" value="Genomic_DNA"/>
</dbReference>
<dbReference type="InterPro" id="IPR002104">
    <property type="entry name" value="Integrase_catalytic"/>
</dbReference>
<name>A0A6B8VNY9_9CORY</name>
<dbReference type="Proteomes" id="UP000427071">
    <property type="component" value="Chromosome"/>
</dbReference>
<evidence type="ECO:0000259" key="5">
    <source>
        <dbReference type="PROSITE" id="PS51898"/>
    </source>
</evidence>
<dbReference type="InterPro" id="IPR011010">
    <property type="entry name" value="DNA_brk_join_enz"/>
</dbReference>
<dbReference type="InterPro" id="IPR050090">
    <property type="entry name" value="Tyrosine_recombinase_XerCD"/>
</dbReference>
<keyword evidence="7" id="KW-1185">Reference proteome</keyword>
<dbReference type="Gene3D" id="1.10.150.130">
    <property type="match status" value="1"/>
</dbReference>
<dbReference type="RefSeq" id="WP_156193464.1">
    <property type="nucleotide sequence ID" value="NZ_CP046452.1"/>
</dbReference>
<dbReference type="GO" id="GO:0006310">
    <property type="term" value="P:DNA recombination"/>
    <property type="evidence" value="ECO:0007669"/>
    <property type="project" value="UniProtKB-KW"/>
</dbReference>
<evidence type="ECO:0000256" key="4">
    <source>
        <dbReference type="SAM" id="MobiDB-lite"/>
    </source>
</evidence>
<accession>A0A6B8VNY9</accession>
<evidence type="ECO:0000256" key="2">
    <source>
        <dbReference type="ARBA" id="ARBA00023125"/>
    </source>
</evidence>
<dbReference type="InterPro" id="IPR010998">
    <property type="entry name" value="Integrase_recombinase_N"/>
</dbReference>
<feature type="domain" description="Tyr recombinase" evidence="5">
    <location>
        <begin position="190"/>
        <end position="375"/>
    </location>
</feature>
<proteinExistence type="inferred from homology"/>
<keyword evidence="2" id="KW-0238">DNA-binding</keyword>
<evidence type="ECO:0000256" key="1">
    <source>
        <dbReference type="ARBA" id="ARBA00008857"/>
    </source>
</evidence>
<dbReference type="Gene3D" id="1.10.443.10">
    <property type="entry name" value="Intergrase catalytic core"/>
    <property type="match status" value="1"/>
</dbReference>
<dbReference type="Pfam" id="PF00589">
    <property type="entry name" value="Phage_integrase"/>
    <property type="match status" value="1"/>
</dbReference>
<comment type="similarity">
    <text evidence="1">Belongs to the 'phage' integrase family.</text>
</comment>
<evidence type="ECO:0000313" key="7">
    <source>
        <dbReference type="Proteomes" id="UP000427071"/>
    </source>
</evidence>
<dbReference type="GO" id="GO:0015074">
    <property type="term" value="P:DNA integration"/>
    <property type="evidence" value="ECO:0007669"/>
    <property type="project" value="InterPro"/>
</dbReference>
<dbReference type="PROSITE" id="PS51898">
    <property type="entry name" value="TYR_RECOMBINASE"/>
    <property type="match status" value="1"/>
</dbReference>
<organism evidence="6 7">
    <name type="scientific">Corynebacterium kalinowskii</name>
    <dbReference type="NCBI Taxonomy" id="2675216"/>
    <lineage>
        <taxon>Bacteria</taxon>
        <taxon>Bacillati</taxon>
        <taxon>Actinomycetota</taxon>
        <taxon>Actinomycetes</taxon>
        <taxon>Mycobacteriales</taxon>
        <taxon>Corynebacteriaceae</taxon>
        <taxon>Corynebacterium</taxon>
    </lineage>
</organism>
<gene>
    <name evidence="6" type="primary">xerC2</name>
    <name evidence="6" type="ORF">CKALI_11500</name>
</gene>
<protein>
    <submittedName>
        <fullName evidence="6">Tyrosine recombinase XerC</fullName>
    </submittedName>
</protein>
<dbReference type="PANTHER" id="PTHR30349:SF64">
    <property type="entry name" value="PROPHAGE INTEGRASE INTD-RELATED"/>
    <property type="match status" value="1"/>
</dbReference>
<dbReference type="SUPFAM" id="SSF56349">
    <property type="entry name" value="DNA breaking-rejoining enzymes"/>
    <property type="match status" value="1"/>
</dbReference>
<dbReference type="InterPro" id="IPR013762">
    <property type="entry name" value="Integrase-like_cat_sf"/>
</dbReference>
<sequence length="411" mass="45878">MAHVRDLWTKPNPDKAARKKRIPNARWGVGKRWQVRWEENGEPVSQVFEYEDAAIDFCARVEVGQADGTWITKAKAELTLEDIWEPWLATKSKASAKTRNDYVSLWNVHIQPVWGAMRCGDIHRPAVTAWLPTLTTMKGVKDGDPPRPLGSSQVRKAGQMMKSLLDMADELGAINKNPLKSGDVPRQAKAERRYLKVWEIDAILKAAPTDAARLLLRVLLMTGLRPGEAKGLKVRDLDVQRGRLAIRRDVDDLGRVGDVKTYKHRDVPIGGQVLELLATAANGRDDDAWLVPDEHGAVWTTARWRTIWATILIHTGIGDLDTYELRHTAASLAIAAGADVKTVQLMLGHSSATTTLDVYGHLWEEGLDSLPGAMDALMERERERLAAEAESREMSEAERRRARFKVVSSAN</sequence>
<reference evidence="7" key="1">
    <citation type="submission" date="2019-11" db="EMBL/GenBank/DDBJ databases">
        <title>Complete genome sequence of Corynebacterium kalinowskii 1959, a novel Corynebacterium species isolated from soil of a small paddock in Vilsendorf, Germany.</title>
        <authorList>
            <person name="Schaffert L."/>
            <person name="Ruwe M."/>
            <person name="Milse J."/>
            <person name="Hanuschka K."/>
            <person name="Ortseifen V."/>
            <person name="Droste J."/>
            <person name="Brandt D."/>
            <person name="Schlueter L."/>
            <person name="Kutter Y."/>
            <person name="Vinke S."/>
            <person name="Viehoefer P."/>
            <person name="Jacob L."/>
            <person name="Luebke N.-C."/>
            <person name="Schulte-Berndt E."/>
            <person name="Hain C."/>
            <person name="Linder M."/>
            <person name="Schmidt P."/>
            <person name="Wollenschlaeger L."/>
            <person name="Luttermann T."/>
            <person name="Thieme E."/>
            <person name="Hassa J."/>
            <person name="Haak M."/>
            <person name="Wittchen M."/>
            <person name="Mentz A."/>
            <person name="Persicke M."/>
            <person name="Busche T."/>
            <person name="Ruckert C."/>
        </authorList>
    </citation>
    <scope>NUCLEOTIDE SEQUENCE [LARGE SCALE GENOMIC DNA]</scope>
    <source>
        <strain evidence="7">1959</strain>
    </source>
</reference>
<dbReference type="AlphaFoldDB" id="A0A6B8VNY9"/>
<evidence type="ECO:0000256" key="3">
    <source>
        <dbReference type="ARBA" id="ARBA00023172"/>
    </source>
</evidence>
<dbReference type="GO" id="GO:0003677">
    <property type="term" value="F:DNA binding"/>
    <property type="evidence" value="ECO:0007669"/>
    <property type="project" value="UniProtKB-KW"/>
</dbReference>